<feature type="signal peptide" evidence="1">
    <location>
        <begin position="1"/>
        <end position="29"/>
    </location>
</feature>
<comment type="caution">
    <text evidence="2">The sequence shown here is derived from an EMBL/GenBank/DDBJ whole genome shotgun (WGS) entry which is preliminary data.</text>
</comment>
<keyword evidence="1" id="KW-0732">Signal</keyword>
<gene>
    <name evidence="2" type="ORF">RM541_05810</name>
</gene>
<sequence length="431" mass="49683">METSKLNFRLQKIYSALFLLVFGLSPALSANFQEQQTDSTSFNVYKGIVVNSESDDPIASASIAVNRSNITTISNSDGEFSLRVPTSILPVTVTVSMLGYNSKSLPLDYFSNNNRVELVSNVEELSEINIFDAKDPKALVDKMLQKKDENYFTDQTLMTSFYRETIKRRRTNVSLSEAVVKIYKSPHNSNKDDLVSIFKARKSTDYNKLDTLALKLRGGPFNALYLDLIKYTEYVLEPGMTANYEYTFDEPTKIDDNYIYVVNFEEKDKSSPWYFGQLFIDAQSLTLVRAEYNLNVDDKRTASKMFVKKKPSGSKVYPVDLAYKVDYAEKDGKWHYAYGNAVMEYVVNWKRKIFNSRYTINSEMVITDWEKYSDLVEQKKTEFIDPYVVMSDDVSGFYDAEFWGNNNIIEPEKSIQNAIEKIKRNMEDDQD</sequence>
<dbReference type="Pfam" id="PF13715">
    <property type="entry name" value="CarbopepD_reg_2"/>
    <property type="match status" value="1"/>
</dbReference>
<dbReference type="Proteomes" id="UP001253848">
    <property type="component" value="Unassembled WGS sequence"/>
</dbReference>
<dbReference type="SUPFAM" id="SSF49464">
    <property type="entry name" value="Carboxypeptidase regulatory domain-like"/>
    <property type="match status" value="1"/>
</dbReference>
<dbReference type="EMBL" id="JAVRHN010000003">
    <property type="protein sequence ID" value="MDT0685869.1"/>
    <property type="molecule type" value="Genomic_DNA"/>
</dbReference>
<dbReference type="Gene3D" id="2.60.40.1120">
    <property type="entry name" value="Carboxypeptidase-like, regulatory domain"/>
    <property type="match status" value="1"/>
</dbReference>
<proteinExistence type="predicted"/>
<evidence type="ECO:0000313" key="3">
    <source>
        <dbReference type="Proteomes" id="UP001253848"/>
    </source>
</evidence>
<feature type="chain" id="PRO_5045528910" evidence="1">
    <location>
        <begin position="30"/>
        <end position="431"/>
    </location>
</feature>
<evidence type="ECO:0000256" key="1">
    <source>
        <dbReference type="SAM" id="SignalP"/>
    </source>
</evidence>
<name>A0ABU3DQ78_9FLAO</name>
<reference evidence="2 3" key="1">
    <citation type="submission" date="2023-09" db="EMBL/GenBank/DDBJ databases">
        <authorList>
            <person name="Rey-Velasco X."/>
        </authorList>
    </citation>
    <scope>NUCLEOTIDE SEQUENCE [LARGE SCALE GENOMIC DNA]</scope>
    <source>
        <strain evidence="2 3">F225</strain>
    </source>
</reference>
<protein>
    <submittedName>
        <fullName evidence="2">Carboxypeptidase-like regulatory domain-containing protein</fullName>
    </submittedName>
</protein>
<organism evidence="2 3">
    <name type="scientific">Autumnicola psychrophila</name>
    <dbReference type="NCBI Taxonomy" id="3075592"/>
    <lineage>
        <taxon>Bacteria</taxon>
        <taxon>Pseudomonadati</taxon>
        <taxon>Bacteroidota</taxon>
        <taxon>Flavobacteriia</taxon>
        <taxon>Flavobacteriales</taxon>
        <taxon>Flavobacteriaceae</taxon>
        <taxon>Autumnicola</taxon>
    </lineage>
</organism>
<dbReference type="InterPro" id="IPR008969">
    <property type="entry name" value="CarboxyPept-like_regulatory"/>
</dbReference>
<dbReference type="RefSeq" id="WP_311499271.1">
    <property type="nucleotide sequence ID" value="NZ_JAVRHN010000003.1"/>
</dbReference>
<accession>A0ABU3DQ78</accession>
<evidence type="ECO:0000313" key="2">
    <source>
        <dbReference type="EMBL" id="MDT0685869.1"/>
    </source>
</evidence>
<keyword evidence="3" id="KW-1185">Reference proteome</keyword>